<accession>A0A2J5I1H4</accession>
<sequence>MMYIVFCSGFFSIPFFFFLFHVLSTCVSIPPARFACSEKTKKVCVSLSLYFVFLILYKKADIHSFLTFRFYQEGEEN</sequence>
<dbReference type="AlphaFoldDB" id="A0A2J5I1H4"/>
<evidence type="ECO:0000313" key="1">
    <source>
        <dbReference type="EMBL" id="PLN83517.1"/>
    </source>
</evidence>
<reference evidence="2" key="1">
    <citation type="submission" date="2017-12" db="EMBL/GenBank/DDBJ databases">
        <authorList>
            <consortium name="DOE Joint Genome Institute"/>
            <person name="Mondo S.J."/>
            <person name="Kjaerbolling I."/>
            <person name="Vesth T.C."/>
            <person name="Frisvad J.C."/>
            <person name="Nybo J.L."/>
            <person name="Theobald S."/>
            <person name="Kuo A."/>
            <person name="Bowyer P."/>
            <person name="Matsuda Y."/>
            <person name="Lyhne E.K."/>
            <person name="Kogle M.E."/>
            <person name="Clum A."/>
            <person name="Lipzen A."/>
            <person name="Salamov A."/>
            <person name="Ngan C.Y."/>
            <person name="Daum C."/>
            <person name="Chiniquy J."/>
            <person name="Barry K."/>
            <person name="LaButti K."/>
            <person name="Haridas S."/>
            <person name="Simmons B.A."/>
            <person name="Magnuson J.K."/>
            <person name="Mortensen U.H."/>
            <person name="Larsen T.O."/>
            <person name="Grigoriev I.V."/>
            <person name="Baker S.E."/>
            <person name="Andersen M.R."/>
            <person name="Nordberg H.P."/>
            <person name="Cantor M.N."/>
            <person name="Hua S.X."/>
        </authorList>
    </citation>
    <scope>NUCLEOTIDE SEQUENCE [LARGE SCALE GENOMIC DNA]</scope>
    <source>
        <strain evidence="2">IBT 19404</strain>
    </source>
</reference>
<proteinExistence type="predicted"/>
<name>A0A2J5I1H4_9EURO</name>
<feature type="non-terminal residue" evidence="1">
    <location>
        <position position="77"/>
    </location>
</feature>
<dbReference type="Proteomes" id="UP000235023">
    <property type="component" value="Unassembled WGS sequence"/>
</dbReference>
<evidence type="ECO:0000313" key="2">
    <source>
        <dbReference type="Proteomes" id="UP000235023"/>
    </source>
</evidence>
<gene>
    <name evidence="1" type="ORF">BDW42DRAFT_164583</name>
</gene>
<protein>
    <submittedName>
        <fullName evidence="1">Uncharacterized protein</fullName>
    </submittedName>
</protein>
<keyword evidence="2" id="KW-1185">Reference proteome</keyword>
<organism evidence="1 2">
    <name type="scientific">Aspergillus taichungensis</name>
    <dbReference type="NCBI Taxonomy" id="482145"/>
    <lineage>
        <taxon>Eukaryota</taxon>
        <taxon>Fungi</taxon>
        <taxon>Dikarya</taxon>
        <taxon>Ascomycota</taxon>
        <taxon>Pezizomycotina</taxon>
        <taxon>Eurotiomycetes</taxon>
        <taxon>Eurotiomycetidae</taxon>
        <taxon>Eurotiales</taxon>
        <taxon>Aspergillaceae</taxon>
        <taxon>Aspergillus</taxon>
        <taxon>Aspergillus subgen. Circumdati</taxon>
    </lineage>
</organism>
<dbReference type="EMBL" id="KZ559518">
    <property type="protein sequence ID" value="PLN83517.1"/>
    <property type="molecule type" value="Genomic_DNA"/>
</dbReference>